<protein>
    <recommendedName>
        <fullName evidence="3">DUF4249 domain-containing protein</fullName>
    </recommendedName>
</protein>
<dbReference type="Pfam" id="PF14054">
    <property type="entry name" value="DUF4249"/>
    <property type="match status" value="1"/>
</dbReference>
<dbReference type="EMBL" id="FXAW01000005">
    <property type="protein sequence ID" value="SMG38595.1"/>
    <property type="molecule type" value="Genomic_DNA"/>
</dbReference>
<evidence type="ECO:0000313" key="1">
    <source>
        <dbReference type="EMBL" id="SMG38595.1"/>
    </source>
</evidence>
<accession>A0A1X7KDS0</accession>
<evidence type="ECO:0000313" key="2">
    <source>
        <dbReference type="Proteomes" id="UP000193804"/>
    </source>
</evidence>
<dbReference type="AlphaFoldDB" id="A0A1X7KDS0"/>
<organism evidence="1 2">
    <name type="scientific">Marivirga sericea</name>
    <dbReference type="NCBI Taxonomy" id="1028"/>
    <lineage>
        <taxon>Bacteria</taxon>
        <taxon>Pseudomonadati</taxon>
        <taxon>Bacteroidota</taxon>
        <taxon>Cytophagia</taxon>
        <taxon>Cytophagales</taxon>
        <taxon>Marivirgaceae</taxon>
        <taxon>Marivirga</taxon>
    </lineage>
</organism>
<reference evidence="2" key="1">
    <citation type="submission" date="2017-04" db="EMBL/GenBank/DDBJ databases">
        <authorList>
            <person name="Varghese N."/>
            <person name="Submissions S."/>
        </authorList>
    </citation>
    <scope>NUCLEOTIDE SEQUENCE [LARGE SCALE GENOMIC DNA]</scope>
    <source>
        <strain evidence="2">DSM 4125</strain>
    </source>
</reference>
<evidence type="ECO:0008006" key="3">
    <source>
        <dbReference type="Google" id="ProtNLM"/>
    </source>
</evidence>
<name>A0A1X7KDS0_9BACT</name>
<keyword evidence="2" id="KW-1185">Reference proteome</keyword>
<dbReference type="Proteomes" id="UP000193804">
    <property type="component" value="Unassembled WGS sequence"/>
</dbReference>
<proteinExistence type="predicted"/>
<gene>
    <name evidence="1" type="ORF">SAMN05661096_02552</name>
</gene>
<dbReference type="OrthoDB" id="922982at2"/>
<dbReference type="RefSeq" id="WP_085517724.1">
    <property type="nucleotide sequence ID" value="NZ_FXAW01000005.1"/>
</dbReference>
<dbReference type="InterPro" id="IPR025345">
    <property type="entry name" value="DUF4249"/>
</dbReference>
<dbReference type="STRING" id="1028.SAMN05661096_02552"/>
<sequence>MSTNNPIAVFLIVSLFVISCIDPFDVKVPSSEIDGSLVVDAVLQRESAVHEIILSRPASINQNSGYIRVSDAKVEILDSQNNCFVFNETSKGRYSVDSAIFKPQFGMSYSLVIKLPNGEIYESEEENFVEVDPIDSVWVKPEKFSFVAGSNVIEGDIVNVYTNIFTTEKTIYDQYEYEGTFGFESVYQGSEACDEFGPIGHSPREDLVCFRTETVDLPLNIISAENLKKDQNVAQNILSIFPDRRFFIGYSLLIKKKRLSENYFQYLDEIKTQNEVQGSLFDPPPSPIVGNIRNVQNRDIEALGFFALLSETTKRIFISKEILRAEINRFDFTNCSDNFDEFNSLNPEAIVLEQNVRRPDPTCCDCRLVPGATDQIPEFFPPLD</sequence>